<accession>A0A158AW81</accession>
<evidence type="ECO:0000313" key="1">
    <source>
        <dbReference type="EMBL" id="SAK62003.1"/>
    </source>
</evidence>
<reference evidence="1" key="1">
    <citation type="submission" date="2016-01" db="EMBL/GenBank/DDBJ databases">
        <authorList>
            <person name="Peeters C."/>
        </authorList>
    </citation>
    <scope>NUCLEOTIDE SEQUENCE [LARGE SCALE GENOMIC DNA]</scope>
    <source>
        <strain evidence="1">LMG 29325</strain>
    </source>
</reference>
<name>A0A158AW81_9BURK</name>
<keyword evidence="2" id="KW-1185">Reference proteome</keyword>
<dbReference type="AlphaFoldDB" id="A0A158AW81"/>
<sequence length="56" mass="6123">MKRLTTQMMCHPLVALATLFVTELLMRSDTGLSGAMFVVASKSVSKFLDAMRKSAT</sequence>
<dbReference type="Proteomes" id="UP000054596">
    <property type="component" value="Unassembled WGS sequence"/>
</dbReference>
<dbReference type="RefSeq" id="WP_159462589.1">
    <property type="nucleotide sequence ID" value="NZ_FCOJ02000019.1"/>
</dbReference>
<dbReference type="EMBL" id="FCOJ02000019">
    <property type="protein sequence ID" value="SAK62003.1"/>
    <property type="molecule type" value="Genomic_DNA"/>
</dbReference>
<evidence type="ECO:0000313" key="2">
    <source>
        <dbReference type="Proteomes" id="UP000054596"/>
    </source>
</evidence>
<protein>
    <submittedName>
        <fullName evidence="1">Uncharacterized protein</fullName>
    </submittedName>
</protein>
<dbReference type="OrthoDB" id="9134890at2"/>
<organism evidence="1 2">
    <name type="scientific">Caballeronia glebae</name>
    <dbReference type="NCBI Taxonomy" id="1777143"/>
    <lineage>
        <taxon>Bacteria</taxon>
        <taxon>Pseudomonadati</taxon>
        <taxon>Pseudomonadota</taxon>
        <taxon>Betaproteobacteria</taxon>
        <taxon>Burkholderiales</taxon>
        <taxon>Burkholderiaceae</taxon>
        <taxon>Caballeronia</taxon>
    </lineage>
</organism>
<comment type="caution">
    <text evidence="1">The sequence shown here is derived from an EMBL/GenBank/DDBJ whole genome shotgun (WGS) entry which is preliminary data.</text>
</comment>
<proteinExistence type="predicted"/>
<gene>
    <name evidence="1" type="ORF">AWB82_03105</name>
</gene>